<comment type="caution">
    <text evidence="1">The sequence shown here is derived from an EMBL/GenBank/DDBJ whole genome shotgun (WGS) entry which is preliminary data.</text>
</comment>
<dbReference type="AlphaFoldDB" id="A0A7J8CZR7"/>
<dbReference type="Proteomes" id="UP000550707">
    <property type="component" value="Unassembled WGS sequence"/>
</dbReference>
<proteinExistence type="predicted"/>
<organism evidence="1 2">
    <name type="scientific">Molossus molossus</name>
    <name type="common">Pallas' mastiff bat</name>
    <name type="synonym">Vespertilio molossus</name>
    <dbReference type="NCBI Taxonomy" id="27622"/>
    <lineage>
        <taxon>Eukaryota</taxon>
        <taxon>Metazoa</taxon>
        <taxon>Chordata</taxon>
        <taxon>Craniata</taxon>
        <taxon>Vertebrata</taxon>
        <taxon>Euteleostomi</taxon>
        <taxon>Mammalia</taxon>
        <taxon>Eutheria</taxon>
        <taxon>Laurasiatheria</taxon>
        <taxon>Chiroptera</taxon>
        <taxon>Yangochiroptera</taxon>
        <taxon>Molossidae</taxon>
        <taxon>Molossus</taxon>
    </lineage>
</organism>
<evidence type="ECO:0000313" key="1">
    <source>
        <dbReference type="EMBL" id="KAF6416246.1"/>
    </source>
</evidence>
<keyword evidence="2" id="KW-1185">Reference proteome</keyword>
<gene>
    <name evidence="1" type="ORF">HJG59_009508</name>
</gene>
<evidence type="ECO:0000313" key="2">
    <source>
        <dbReference type="Proteomes" id="UP000550707"/>
    </source>
</evidence>
<accession>A0A7J8CZR7</accession>
<sequence>MCVGWLHTPGSPFSHPPPNCRVGSCHLSPSLTLVLFKPLICQSRKQQSISKGWNLPAKMWCRSAWGLMGRGAELFPCGGGRGLEMGWCLSSLTLSFLRVESKLQNGGRRRARSGLFAFLC</sequence>
<protein>
    <submittedName>
        <fullName evidence="1">Uncharacterized protein</fullName>
    </submittedName>
</protein>
<dbReference type="EMBL" id="JACASF010000019">
    <property type="protein sequence ID" value="KAF6416246.1"/>
    <property type="molecule type" value="Genomic_DNA"/>
</dbReference>
<reference evidence="1 2" key="1">
    <citation type="journal article" date="2020" name="Nature">
        <title>Six reference-quality genomes reveal evolution of bat adaptations.</title>
        <authorList>
            <person name="Jebb D."/>
            <person name="Huang Z."/>
            <person name="Pippel M."/>
            <person name="Hughes G.M."/>
            <person name="Lavrichenko K."/>
            <person name="Devanna P."/>
            <person name="Winkler S."/>
            <person name="Jermiin L.S."/>
            <person name="Skirmuntt E.C."/>
            <person name="Katzourakis A."/>
            <person name="Burkitt-Gray L."/>
            <person name="Ray D.A."/>
            <person name="Sullivan K.A.M."/>
            <person name="Roscito J.G."/>
            <person name="Kirilenko B.M."/>
            <person name="Davalos L.M."/>
            <person name="Corthals A.P."/>
            <person name="Power M.L."/>
            <person name="Jones G."/>
            <person name="Ransome R.D."/>
            <person name="Dechmann D.K.N."/>
            <person name="Locatelli A.G."/>
            <person name="Puechmaille S.J."/>
            <person name="Fedrigo O."/>
            <person name="Jarvis E.D."/>
            <person name="Hiller M."/>
            <person name="Vernes S.C."/>
            <person name="Myers E.W."/>
            <person name="Teeling E.C."/>
        </authorList>
    </citation>
    <scope>NUCLEOTIDE SEQUENCE [LARGE SCALE GENOMIC DNA]</scope>
    <source>
        <strain evidence="1">MMolMol1</strain>
        <tissue evidence="1">Muscle</tissue>
    </source>
</reference>
<name>A0A7J8CZR7_MOLMO</name>
<dbReference type="InParanoid" id="A0A7J8CZR7"/>